<dbReference type="PATRIC" id="fig|2198.3.peg.1436"/>
<reference evidence="3 4" key="2">
    <citation type="journal article" date="2015" name="MBio">
        <title>Genome-Resolved Metagenomic Analysis Reveals Roles for Candidate Phyla and Other Microbial Community Members in Biogeochemical Transformations in Oil Reservoirs.</title>
        <authorList>
            <person name="Hu P."/>
            <person name="Tom L."/>
            <person name="Singh A."/>
            <person name="Thomas B.C."/>
            <person name="Baker B.J."/>
            <person name="Piceno Y.M."/>
            <person name="Andersen G.L."/>
            <person name="Banfield J.F."/>
        </authorList>
    </citation>
    <scope>NUCLEOTIDE SEQUENCE [LARGE SCALE GENOMIC DNA]</scope>
</reference>
<dbReference type="AlphaFoldDB" id="A0A101J2E6"/>
<evidence type="ECO:0000313" key="2">
    <source>
        <dbReference type="EMBL" id="KUL05689.1"/>
    </source>
</evidence>
<comment type="caution">
    <text evidence="2">The sequence shown here is derived from an EMBL/GenBank/DDBJ whole genome shotgun (WGS) entry which is preliminary data.</text>
</comment>
<dbReference type="EMBL" id="LGHE01000002">
    <property type="protein sequence ID" value="KUL05689.1"/>
    <property type="molecule type" value="Genomic_DNA"/>
</dbReference>
<accession>A0A101J2E6</accession>
<evidence type="ECO:0000313" key="1">
    <source>
        <dbReference type="EMBL" id="KUK63950.1"/>
    </source>
</evidence>
<proteinExistence type="predicted"/>
<sequence length="403" mass="44999">MTRSAHVIGSEAHTLHRTCRLAGGVENELLTLPGGLIAYLAAVLRQEPCPPPECTHDDWKRFLELLGPHWIAAVLYWHLSDLPAECRPPETVMTALHRAWLHAGARLLGTGRQIERVIAALEAEGIGVLLLKGPALARTVYPAAAMRQGSDIDLLIPYDDMQRCENVMAALGYACPYRAAEHAPQTEHHQTFYPEAEGAGPFGIEVHWRLDCGFGLSPDGFLDEVFSRSIRVEADDATFSTLSVPDHLLYQAFHMACQHCGATRLSWIYDIAMLAGEIPDAAGWKDLIRLSVERNCRLSLEAAVGMAEFWTGLTLPPEVSDTALWPAPSREEVAAWELAMRRSVSIPASFQLKMRAIPDARGRLYFLFRFVFPHPDAMHLYRRGEGKLSLSAAYLRRWLQVFR</sequence>
<gene>
    <name evidence="1" type="ORF">XD82_0022</name>
    <name evidence="2" type="ORF">XE10_0049</name>
</gene>
<reference evidence="2" key="1">
    <citation type="journal article" date="2015" name="MBio">
        <title>Genome-resolved metagenomic analysis reveals roles for candidate phyla and other microbial community members in biogeochemical transformations in oil reservoirs.</title>
        <authorList>
            <person name="Hu P."/>
            <person name="Tom L."/>
            <person name="Singh A."/>
            <person name="Thomas B.C."/>
            <person name="Baker B.J."/>
            <person name="Piceno Y.M."/>
            <person name="Andersen G.L."/>
            <person name="Banfield J.F."/>
        </authorList>
    </citation>
    <scope>NUCLEOTIDE SEQUENCE [LARGE SCALE GENOMIC DNA]</scope>
    <source>
        <strain evidence="1">62_101</strain>
        <strain evidence="2">63_41</strain>
    </source>
</reference>
<evidence type="ECO:0000313" key="4">
    <source>
        <dbReference type="Proteomes" id="UP000054598"/>
    </source>
</evidence>
<organism evidence="2 4">
    <name type="scientific">Methanoculleus marisnigri</name>
    <dbReference type="NCBI Taxonomy" id="2198"/>
    <lineage>
        <taxon>Archaea</taxon>
        <taxon>Methanobacteriati</taxon>
        <taxon>Methanobacteriota</taxon>
        <taxon>Stenosarchaea group</taxon>
        <taxon>Methanomicrobia</taxon>
        <taxon>Methanomicrobiales</taxon>
        <taxon>Methanomicrobiaceae</taxon>
        <taxon>Methanoculleus</taxon>
    </lineage>
</organism>
<dbReference type="InterPro" id="IPR039498">
    <property type="entry name" value="NTP_transf_5"/>
</dbReference>
<protein>
    <recommendedName>
        <fullName evidence="5">Nucleotidyltransferase family protein</fullName>
    </recommendedName>
</protein>
<dbReference type="Pfam" id="PF14907">
    <property type="entry name" value="NTP_transf_5"/>
    <property type="match status" value="1"/>
</dbReference>
<dbReference type="EMBL" id="LGGD01000001">
    <property type="protein sequence ID" value="KUK63950.1"/>
    <property type="molecule type" value="Genomic_DNA"/>
</dbReference>
<dbReference type="Proteomes" id="UP000054598">
    <property type="component" value="Unassembled WGS sequence"/>
</dbReference>
<evidence type="ECO:0008006" key="5">
    <source>
        <dbReference type="Google" id="ProtNLM"/>
    </source>
</evidence>
<evidence type="ECO:0000313" key="3">
    <source>
        <dbReference type="Proteomes" id="UP000054323"/>
    </source>
</evidence>
<name>A0A101J2E6_9EURY</name>
<dbReference type="Proteomes" id="UP000054323">
    <property type="component" value="Unassembled WGS sequence"/>
</dbReference>